<dbReference type="Pfam" id="PF01488">
    <property type="entry name" value="Shikimate_DH"/>
    <property type="match status" value="1"/>
</dbReference>
<dbReference type="GO" id="GO:0019632">
    <property type="term" value="P:shikimate metabolic process"/>
    <property type="evidence" value="ECO:0007669"/>
    <property type="project" value="TreeGrafter"/>
</dbReference>
<feature type="domain" description="Shikimate dehydrogenase substrate binding N-terminal" evidence="6">
    <location>
        <begin position="22"/>
        <end position="90"/>
    </location>
</feature>
<evidence type="ECO:0000259" key="6">
    <source>
        <dbReference type="Pfam" id="PF08501"/>
    </source>
</evidence>
<dbReference type="PANTHER" id="PTHR21089:SF9">
    <property type="entry name" value="SHIKIMATE DEHYDROGENASE-LIKE PROTEIN HI_0607"/>
    <property type="match status" value="1"/>
</dbReference>
<evidence type="ECO:0000256" key="4">
    <source>
        <dbReference type="ARBA" id="ARBA00049442"/>
    </source>
</evidence>
<dbReference type="PANTHER" id="PTHR21089">
    <property type="entry name" value="SHIKIMATE DEHYDROGENASE"/>
    <property type="match status" value="1"/>
</dbReference>
<dbReference type="InterPro" id="IPR046346">
    <property type="entry name" value="Aminoacid_DH-like_N_sf"/>
</dbReference>
<feature type="domain" description="Quinate/shikimate 5-dehydrogenase/glutamyl-tRNA reductase" evidence="5">
    <location>
        <begin position="118"/>
        <end position="168"/>
    </location>
</feature>
<dbReference type="NCBIfam" id="NF009202">
    <property type="entry name" value="PRK12550.1"/>
    <property type="match status" value="1"/>
</dbReference>
<name>A0A1H9GAG0_9GAMM</name>
<dbReference type="SUPFAM" id="SSF51735">
    <property type="entry name" value="NAD(P)-binding Rossmann-fold domains"/>
    <property type="match status" value="1"/>
</dbReference>
<dbReference type="EC" id="1.1.1.25" evidence="1"/>
<dbReference type="SUPFAM" id="SSF53223">
    <property type="entry name" value="Aminoacid dehydrogenase-like, N-terminal domain"/>
    <property type="match status" value="1"/>
</dbReference>
<protein>
    <recommendedName>
        <fullName evidence="1">shikimate dehydrogenase (NADP(+))</fullName>
        <ecNumber evidence="1">1.1.1.25</ecNumber>
    </recommendedName>
</protein>
<dbReference type="InterPro" id="IPR022893">
    <property type="entry name" value="Shikimate_DH_fam"/>
</dbReference>
<organism evidence="7 8">
    <name type="scientific">Rosenbergiella nectarea</name>
    <dbReference type="NCBI Taxonomy" id="988801"/>
    <lineage>
        <taxon>Bacteria</taxon>
        <taxon>Pseudomonadati</taxon>
        <taxon>Pseudomonadota</taxon>
        <taxon>Gammaproteobacteria</taxon>
        <taxon>Enterobacterales</taxon>
        <taxon>Erwiniaceae</taxon>
        <taxon>Rosenbergiella</taxon>
    </lineage>
</organism>
<dbReference type="GO" id="GO:0050661">
    <property type="term" value="F:NADP binding"/>
    <property type="evidence" value="ECO:0007669"/>
    <property type="project" value="TreeGrafter"/>
</dbReference>
<dbReference type="Pfam" id="PF08501">
    <property type="entry name" value="Shikimate_dh_N"/>
    <property type="match status" value="1"/>
</dbReference>
<proteinExistence type="predicted"/>
<dbReference type="InterPro" id="IPR036291">
    <property type="entry name" value="NAD(P)-bd_dom_sf"/>
</dbReference>
<evidence type="ECO:0000313" key="7">
    <source>
        <dbReference type="EMBL" id="SEQ46993.1"/>
    </source>
</evidence>
<dbReference type="Proteomes" id="UP000242515">
    <property type="component" value="Unassembled WGS sequence"/>
</dbReference>
<evidence type="ECO:0000259" key="5">
    <source>
        <dbReference type="Pfam" id="PF01488"/>
    </source>
</evidence>
<keyword evidence="3" id="KW-0560">Oxidoreductase</keyword>
<evidence type="ECO:0000256" key="1">
    <source>
        <dbReference type="ARBA" id="ARBA00012962"/>
    </source>
</evidence>
<comment type="catalytic activity">
    <reaction evidence="4">
        <text>shikimate + NADP(+) = 3-dehydroshikimate + NADPH + H(+)</text>
        <dbReference type="Rhea" id="RHEA:17737"/>
        <dbReference type="ChEBI" id="CHEBI:15378"/>
        <dbReference type="ChEBI" id="CHEBI:16630"/>
        <dbReference type="ChEBI" id="CHEBI:36208"/>
        <dbReference type="ChEBI" id="CHEBI:57783"/>
        <dbReference type="ChEBI" id="CHEBI:58349"/>
        <dbReference type="EC" id="1.1.1.25"/>
    </reaction>
</comment>
<evidence type="ECO:0000256" key="3">
    <source>
        <dbReference type="ARBA" id="ARBA00023002"/>
    </source>
</evidence>
<evidence type="ECO:0000256" key="2">
    <source>
        <dbReference type="ARBA" id="ARBA00022857"/>
    </source>
</evidence>
<sequence>MLNKDTQLCISLSGRPSNIGTRFHNYLYQKLGIDFIYKAFSTTDIDAAIKGVRALGIRGCSVSMPFKESCIPFIDHLTDSAKAIDSVNTIVNDNGVLTAYNTDFLAIRQLITDHLHDSSQTVLVQGAGGMAKAVVAAFYDAGFTHLSVMARNAQSGKALADKYHYRYQSPDDTTLADIIVNVTPIGMTGGAESDTLAFAESMINAAETVFDVVAFPTLTPLVKKGQALGKKVLSGDQVIALQALEQFALYTGVRPSDALMQEASLFSRQ</sequence>
<evidence type="ECO:0000313" key="8">
    <source>
        <dbReference type="Proteomes" id="UP000242515"/>
    </source>
</evidence>
<dbReference type="UniPathway" id="UPA00053">
    <property type="reaction ID" value="UER00087"/>
</dbReference>
<dbReference type="GO" id="GO:0005829">
    <property type="term" value="C:cytosol"/>
    <property type="evidence" value="ECO:0007669"/>
    <property type="project" value="TreeGrafter"/>
</dbReference>
<dbReference type="Gene3D" id="3.40.50.720">
    <property type="entry name" value="NAD(P)-binding Rossmann-like Domain"/>
    <property type="match status" value="1"/>
</dbReference>
<reference evidence="8" key="1">
    <citation type="submission" date="2016-10" db="EMBL/GenBank/DDBJ databases">
        <authorList>
            <person name="Varghese N."/>
            <person name="Submissions S."/>
        </authorList>
    </citation>
    <scope>NUCLEOTIDE SEQUENCE [LARGE SCALE GENOMIC DNA]</scope>
    <source>
        <strain evidence="8">8N4</strain>
    </source>
</reference>
<dbReference type="GO" id="GO:0009423">
    <property type="term" value="P:chorismate biosynthetic process"/>
    <property type="evidence" value="ECO:0007669"/>
    <property type="project" value="UniProtKB-UniPathway"/>
</dbReference>
<dbReference type="CDD" id="cd01065">
    <property type="entry name" value="NAD_bind_Shikimate_DH"/>
    <property type="match status" value="1"/>
</dbReference>
<dbReference type="EMBL" id="FOGC01000003">
    <property type="protein sequence ID" value="SEQ46993.1"/>
    <property type="molecule type" value="Genomic_DNA"/>
</dbReference>
<accession>A0A1H9GAG0</accession>
<keyword evidence="8" id="KW-1185">Reference proteome</keyword>
<dbReference type="Gene3D" id="3.40.50.10860">
    <property type="entry name" value="Leucine Dehydrogenase, chain A, domain 1"/>
    <property type="match status" value="1"/>
</dbReference>
<dbReference type="OrthoDB" id="9792692at2"/>
<dbReference type="GO" id="GO:0004764">
    <property type="term" value="F:shikimate 3-dehydrogenase (NADP+) activity"/>
    <property type="evidence" value="ECO:0007669"/>
    <property type="project" value="UniProtKB-EC"/>
</dbReference>
<gene>
    <name evidence="7" type="ORF">SAMN05216522_103131</name>
</gene>
<keyword evidence="2" id="KW-0521">NADP</keyword>
<dbReference type="InterPro" id="IPR006151">
    <property type="entry name" value="Shikm_DH/Glu-tRNA_Rdtase"/>
</dbReference>
<dbReference type="STRING" id="988801.SAMN05216522_103131"/>
<dbReference type="InterPro" id="IPR013708">
    <property type="entry name" value="Shikimate_DH-bd_N"/>
</dbReference>
<dbReference type="RefSeq" id="WP_092673787.1">
    <property type="nucleotide sequence ID" value="NZ_FOGC01000003.1"/>
</dbReference>
<dbReference type="AlphaFoldDB" id="A0A1H9GAG0"/>